<evidence type="ECO:0000256" key="5">
    <source>
        <dbReference type="ARBA" id="ARBA00035013"/>
    </source>
</evidence>
<gene>
    <name evidence="8" type="ORF">KEM10_19770</name>
</gene>
<dbReference type="Pfam" id="PF07063">
    <property type="entry name" value="HGLS"/>
    <property type="match status" value="2"/>
</dbReference>
<dbReference type="RefSeq" id="WP_212218565.1">
    <property type="nucleotide sequence ID" value="NZ_JAGUCO010000024.1"/>
</dbReference>
<dbReference type="PANTHER" id="PTHR31136:SF5">
    <property type="entry name" value="2-OXOADIPATE DIOXYGENASE_DECARBOXYLASE, CHLOROPLASTIC"/>
    <property type="match status" value="1"/>
</dbReference>
<evidence type="ECO:0000313" key="9">
    <source>
        <dbReference type="Proteomes" id="UP000708576"/>
    </source>
</evidence>
<comment type="cofactor">
    <cofactor evidence="1">
        <name>Fe(2+)</name>
        <dbReference type="ChEBI" id="CHEBI:29033"/>
    </cofactor>
</comment>
<dbReference type="PANTHER" id="PTHR31136">
    <property type="entry name" value="DUF1338 DOMAIN-CONTAINING PROTEIN"/>
    <property type="match status" value="1"/>
</dbReference>
<protein>
    <recommendedName>
        <fullName evidence="6">2-oxoadipate dioxygenase/decarboxylase</fullName>
        <ecNumber evidence="6">1.13.11.93</ecNumber>
    </recommendedName>
    <alternativeName>
        <fullName evidence="7">2-hydroxyglutarate synthase</fullName>
    </alternativeName>
</protein>
<name>A0ABS5K068_9BACT</name>
<keyword evidence="3" id="KW-0560">Oxidoreductase</keyword>
<comment type="caution">
    <text evidence="8">The sequence shown here is derived from an EMBL/GenBank/DDBJ whole genome shotgun (WGS) entry which is preliminary data.</text>
</comment>
<evidence type="ECO:0000256" key="7">
    <source>
        <dbReference type="ARBA" id="ARBA00035045"/>
    </source>
</evidence>
<reference evidence="8 9" key="1">
    <citation type="journal article" date="2015" name="Int. J. Syst. Evol. Microbiol.">
        <title>Carboxylicivirga linearis sp. nov., isolated from a sea cucumber culture pond.</title>
        <authorList>
            <person name="Wang F.Q."/>
            <person name="Zhou Y.X."/>
            <person name="Lin X.Z."/>
            <person name="Chen G.J."/>
            <person name="Du Z.J."/>
        </authorList>
    </citation>
    <scope>NUCLEOTIDE SEQUENCE [LARGE SCALE GENOMIC DNA]</scope>
    <source>
        <strain evidence="8 9">FB218</strain>
    </source>
</reference>
<keyword evidence="4" id="KW-0408">Iron</keyword>
<accession>A0ABS5K068</accession>
<evidence type="ECO:0000256" key="3">
    <source>
        <dbReference type="ARBA" id="ARBA00023002"/>
    </source>
</evidence>
<sequence>MKNNATLFNRLFDEYQNLNPSVKKIHQLFNSNNETIVNDHIAFRTFNYSHVNVNVLAKPFLERGYKEKGNYRFEQKKLTAKHFEMENNSSAPKIFISQLMIEELSDKTKELLDTHIKEPNISIPTSDDLLFAGNIWGTPSYSVYQELLKESEYAAWLYVFGYRANHFTVLINKLKHIQSLEELNSFIEENGYQLNSSGGKIKGTPDQFLEQSSTLADIVEMKFKEGSYKVPACYYEFARRYPLPSGELFGGFIAKSADKIFESTNYRK</sequence>
<keyword evidence="9" id="KW-1185">Reference proteome</keyword>
<dbReference type="Gene3D" id="3.10.180.50">
    <property type="match status" value="1"/>
</dbReference>
<evidence type="ECO:0000256" key="2">
    <source>
        <dbReference type="ARBA" id="ARBA00022964"/>
    </source>
</evidence>
<evidence type="ECO:0000313" key="8">
    <source>
        <dbReference type="EMBL" id="MBS2100533.1"/>
    </source>
</evidence>
<dbReference type="EMBL" id="JAGUCO010000024">
    <property type="protein sequence ID" value="MBS2100533.1"/>
    <property type="molecule type" value="Genomic_DNA"/>
</dbReference>
<proteinExistence type="inferred from homology"/>
<organism evidence="8 9">
    <name type="scientific">Carboxylicivirga linearis</name>
    <dbReference type="NCBI Taxonomy" id="1628157"/>
    <lineage>
        <taxon>Bacteria</taxon>
        <taxon>Pseudomonadati</taxon>
        <taxon>Bacteroidota</taxon>
        <taxon>Bacteroidia</taxon>
        <taxon>Marinilabiliales</taxon>
        <taxon>Marinilabiliaceae</taxon>
        <taxon>Carboxylicivirga</taxon>
    </lineage>
</organism>
<evidence type="ECO:0000256" key="6">
    <source>
        <dbReference type="ARBA" id="ARBA00035023"/>
    </source>
</evidence>
<dbReference type="EC" id="1.13.11.93" evidence="6"/>
<dbReference type="Proteomes" id="UP000708576">
    <property type="component" value="Unassembled WGS sequence"/>
</dbReference>
<evidence type="ECO:0000256" key="4">
    <source>
        <dbReference type="ARBA" id="ARBA00023004"/>
    </source>
</evidence>
<comment type="similarity">
    <text evidence="5">Belongs to the 2-oxoadipate dioxygenase/decarboxylase family.</text>
</comment>
<evidence type="ECO:0000256" key="1">
    <source>
        <dbReference type="ARBA" id="ARBA00001954"/>
    </source>
</evidence>
<keyword evidence="2" id="KW-0223">Dioxygenase</keyword>
<dbReference type="SMART" id="SM01150">
    <property type="entry name" value="DUF1338"/>
    <property type="match status" value="1"/>
</dbReference>
<dbReference type="CDD" id="cd16350">
    <property type="entry name" value="VOC_like"/>
    <property type="match status" value="1"/>
</dbReference>
<dbReference type="InterPro" id="IPR009770">
    <property type="entry name" value="HGLS"/>
</dbReference>